<protein>
    <submittedName>
        <fullName evidence="2">Uncharacterized protein</fullName>
    </submittedName>
</protein>
<reference evidence="2 3" key="1">
    <citation type="journal article" date="2019" name="Commun. Biol.">
        <title>The bagworm genome reveals a unique fibroin gene that provides high tensile strength.</title>
        <authorList>
            <person name="Kono N."/>
            <person name="Nakamura H."/>
            <person name="Ohtoshi R."/>
            <person name="Tomita M."/>
            <person name="Numata K."/>
            <person name="Arakawa K."/>
        </authorList>
    </citation>
    <scope>NUCLEOTIDE SEQUENCE [LARGE SCALE GENOMIC DNA]</scope>
</reference>
<accession>A0A4C1W5H3</accession>
<organism evidence="2 3">
    <name type="scientific">Eumeta variegata</name>
    <name type="common">Bagworm moth</name>
    <name type="synonym">Eumeta japonica</name>
    <dbReference type="NCBI Taxonomy" id="151549"/>
    <lineage>
        <taxon>Eukaryota</taxon>
        <taxon>Metazoa</taxon>
        <taxon>Ecdysozoa</taxon>
        <taxon>Arthropoda</taxon>
        <taxon>Hexapoda</taxon>
        <taxon>Insecta</taxon>
        <taxon>Pterygota</taxon>
        <taxon>Neoptera</taxon>
        <taxon>Endopterygota</taxon>
        <taxon>Lepidoptera</taxon>
        <taxon>Glossata</taxon>
        <taxon>Ditrysia</taxon>
        <taxon>Tineoidea</taxon>
        <taxon>Psychidae</taxon>
        <taxon>Oiketicinae</taxon>
        <taxon>Eumeta</taxon>
    </lineage>
</organism>
<feature type="compositionally biased region" description="Basic and acidic residues" evidence="1">
    <location>
        <begin position="83"/>
        <end position="94"/>
    </location>
</feature>
<comment type="caution">
    <text evidence="2">The sequence shown here is derived from an EMBL/GenBank/DDBJ whole genome shotgun (WGS) entry which is preliminary data.</text>
</comment>
<feature type="region of interest" description="Disordered" evidence="1">
    <location>
        <begin position="62"/>
        <end position="103"/>
    </location>
</feature>
<sequence length="103" mass="11473">MMSLPGTCGCNISKTSSGYSHDVYSIVWMRVQYCRSTTWRHSINSHPVDAYSLATYSLPHQKGTKHLSTDAGRCKPPAPVTREGNDPPRKEARVRAKGTFPHL</sequence>
<evidence type="ECO:0000313" key="2">
    <source>
        <dbReference type="EMBL" id="GBP45762.1"/>
    </source>
</evidence>
<keyword evidence="3" id="KW-1185">Reference proteome</keyword>
<evidence type="ECO:0000256" key="1">
    <source>
        <dbReference type="SAM" id="MobiDB-lite"/>
    </source>
</evidence>
<gene>
    <name evidence="2" type="ORF">EVAR_76067_1</name>
</gene>
<dbReference type="AlphaFoldDB" id="A0A4C1W5H3"/>
<dbReference type="Proteomes" id="UP000299102">
    <property type="component" value="Unassembled WGS sequence"/>
</dbReference>
<name>A0A4C1W5H3_EUMVA</name>
<dbReference type="EMBL" id="BGZK01000471">
    <property type="protein sequence ID" value="GBP45762.1"/>
    <property type="molecule type" value="Genomic_DNA"/>
</dbReference>
<evidence type="ECO:0000313" key="3">
    <source>
        <dbReference type="Proteomes" id="UP000299102"/>
    </source>
</evidence>
<proteinExistence type="predicted"/>